<evidence type="ECO:0000313" key="2">
    <source>
        <dbReference type="EMBL" id="ROT38024.1"/>
    </source>
</evidence>
<protein>
    <submittedName>
        <fullName evidence="2">Uncharacterized protein</fullName>
    </submittedName>
</protein>
<evidence type="ECO:0000313" key="3">
    <source>
        <dbReference type="Proteomes" id="UP000272025"/>
    </source>
</evidence>
<dbReference type="EMBL" id="ML119056">
    <property type="protein sequence ID" value="ROT38024.1"/>
    <property type="molecule type" value="Genomic_DNA"/>
</dbReference>
<proteinExistence type="predicted"/>
<feature type="region of interest" description="Disordered" evidence="1">
    <location>
        <begin position="165"/>
        <end position="188"/>
    </location>
</feature>
<reference evidence="2 3" key="1">
    <citation type="journal article" date="2018" name="Mol. Ecol.">
        <title>The obligate alkalophilic soda-lake fungus Sodiomyces alkalinus has shifted to a protein diet.</title>
        <authorList>
            <person name="Grum-Grzhimaylo A.A."/>
            <person name="Falkoski D.L."/>
            <person name="van den Heuvel J."/>
            <person name="Valero-Jimenez C.A."/>
            <person name="Min B."/>
            <person name="Choi I.G."/>
            <person name="Lipzen A."/>
            <person name="Daum C.G."/>
            <person name="Aanen D.K."/>
            <person name="Tsang A."/>
            <person name="Henrissat B."/>
            <person name="Bilanenko E.N."/>
            <person name="de Vries R.P."/>
            <person name="van Kan J.A.L."/>
            <person name="Grigoriev I.V."/>
            <person name="Debets A.J.M."/>
        </authorList>
    </citation>
    <scope>NUCLEOTIDE SEQUENCE [LARGE SCALE GENOMIC DNA]</scope>
    <source>
        <strain evidence="2 3">F11</strain>
    </source>
</reference>
<dbReference type="Proteomes" id="UP000272025">
    <property type="component" value="Unassembled WGS sequence"/>
</dbReference>
<sequence>MHHRPHYLGPPESHTKQTVRLTNRPLAIFYRLISHGGTASGWLHLPTAYPCNIPVLCPRTFRFSYETPTTTGREGRRFNPTFVRSGKFPEIIFDFPFPRSLLHGSYTYGVWSIRTSSSPPLHETKQPGNPAATGSISGGFISYRCPSRPPPCPKTNDSKRLAITNRSTNESGHLHKPKSTNSPTHRLGSPMFFICKAASRRRMVKDGSKDAPPWPSHCRLMVVQLQLPAL</sequence>
<dbReference type="GeneID" id="39582730"/>
<accession>A0A3N2PU89</accession>
<dbReference type="RefSeq" id="XP_028465830.1">
    <property type="nucleotide sequence ID" value="XM_028614252.1"/>
</dbReference>
<evidence type="ECO:0000256" key="1">
    <source>
        <dbReference type="SAM" id="MobiDB-lite"/>
    </source>
</evidence>
<gene>
    <name evidence="2" type="ORF">SODALDRAFT_360346</name>
</gene>
<keyword evidence="3" id="KW-1185">Reference proteome</keyword>
<name>A0A3N2PU89_SODAK</name>
<organism evidence="2 3">
    <name type="scientific">Sodiomyces alkalinus (strain CBS 110278 / VKM F-3762 / F11)</name>
    <name type="common">Alkaliphilic filamentous fungus</name>
    <dbReference type="NCBI Taxonomy" id="1314773"/>
    <lineage>
        <taxon>Eukaryota</taxon>
        <taxon>Fungi</taxon>
        <taxon>Dikarya</taxon>
        <taxon>Ascomycota</taxon>
        <taxon>Pezizomycotina</taxon>
        <taxon>Sordariomycetes</taxon>
        <taxon>Hypocreomycetidae</taxon>
        <taxon>Glomerellales</taxon>
        <taxon>Plectosphaerellaceae</taxon>
        <taxon>Sodiomyces</taxon>
    </lineage>
</organism>
<dbReference type="AlphaFoldDB" id="A0A3N2PU89"/>